<evidence type="ECO:0000256" key="6">
    <source>
        <dbReference type="SAM" id="Phobius"/>
    </source>
</evidence>
<dbReference type="PANTHER" id="PTHR33885:SF3">
    <property type="entry name" value="PHAGE SHOCK PROTEIN C"/>
    <property type="match status" value="1"/>
</dbReference>
<keyword evidence="3 6" id="KW-0812">Transmembrane</keyword>
<accession>A0ABW1V3T6</accession>
<evidence type="ECO:0000259" key="7">
    <source>
        <dbReference type="Pfam" id="PF04024"/>
    </source>
</evidence>
<sequence length="73" mass="8285">MKKLYRSTTNSYMSGLCGGIGEMLNIDPTIIRILFVVLAFCSFGTMLLIYIVASMIVPKSPYSNIHHNNHFHY</sequence>
<proteinExistence type="predicted"/>
<evidence type="ECO:0000256" key="3">
    <source>
        <dbReference type="ARBA" id="ARBA00022692"/>
    </source>
</evidence>
<keyword evidence="2" id="KW-1003">Cell membrane</keyword>
<dbReference type="Proteomes" id="UP001596233">
    <property type="component" value="Unassembled WGS sequence"/>
</dbReference>
<evidence type="ECO:0000313" key="8">
    <source>
        <dbReference type="EMBL" id="MFC6333457.1"/>
    </source>
</evidence>
<gene>
    <name evidence="8" type="ORF">ACFP56_12580</name>
</gene>
<dbReference type="EMBL" id="JBHSTE010000004">
    <property type="protein sequence ID" value="MFC6333457.1"/>
    <property type="molecule type" value="Genomic_DNA"/>
</dbReference>
<dbReference type="RefSeq" id="WP_379234954.1">
    <property type="nucleotide sequence ID" value="NZ_JBHSTE010000004.1"/>
</dbReference>
<comment type="caution">
    <text evidence="8">The sequence shown here is derived from an EMBL/GenBank/DDBJ whole genome shotgun (WGS) entry which is preliminary data.</text>
</comment>
<feature type="transmembrane region" description="Helical" evidence="6">
    <location>
        <begin position="33"/>
        <end position="57"/>
    </location>
</feature>
<dbReference type="PANTHER" id="PTHR33885">
    <property type="entry name" value="PHAGE SHOCK PROTEIN C"/>
    <property type="match status" value="1"/>
</dbReference>
<evidence type="ECO:0000256" key="5">
    <source>
        <dbReference type="ARBA" id="ARBA00023136"/>
    </source>
</evidence>
<comment type="subcellular location">
    <subcellularLocation>
        <location evidence="1">Cell membrane</location>
        <topology evidence="1">Single-pass membrane protein</topology>
    </subcellularLocation>
</comment>
<dbReference type="Pfam" id="PF04024">
    <property type="entry name" value="PspC"/>
    <property type="match status" value="1"/>
</dbReference>
<protein>
    <submittedName>
        <fullName evidence="8">PspC domain-containing protein</fullName>
    </submittedName>
</protein>
<keyword evidence="9" id="KW-1185">Reference proteome</keyword>
<evidence type="ECO:0000256" key="4">
    <source>
        <dbReference type="ARBA" id="ARBA00022989"/>
    </source>
</evidence>
<evidence type="ECO:0000256" key="2">
    <source>
        <dbReference type="ARBA" id="ARBA00022475"/>
    </source>
</evidence>
<evidence type="ECO:0000313" key="9">
    <source>
        <dbReference type="Proteomes" id="UP001596233"/>
    </source>
</evidence>
<feature type="domain" description="Phage shock protein PspC N-terminal" evidence="7">
    <location>
        <begin position="2"/>
        <end position="59"/>
    </location>
</feature>
<organism evidence="8 9">
    <name type="scientific">Paenibacillus septentrionalis</name>
    <dbReference type="NCBI Taxonomy" id="429342"/>
    <lineage>
        <taxon>Bacteria</taxon>
        <taxon>Bacillati</taxon>
        <taxon>Bacillota</taxon>
        <taxon>Bacilli</taxon>
        <taxon>Bacillales</taxon>
        <taxon>Paenibacillaceae</taxon>
        <taxon>Paenibacillus</taxon>
    </lineage>
</organism>
<evidence type="ECO:0000256" key="1">
    <source>
        <dbReference type="ARBA" id="ARBA00004162"/>
    </source>
</evidence>
<dbReference type="InterPro" id="IPR007168">
    <property type="entry name" value="Phageshock_PspC_N"/>
</dbReference>
<dbReference type="InterPro" id="IPR052027">
    <property type="entry name" value="PspC"/>
</dbReference>
<reference evidence="9" key="1">
    <citation type="journal article" date="2019" name="Int. J. Syst. Evol. Microbiol.">
        <title>The Global Catalogue of Microorganisms (GCM) 10K type strain sequencing project: providing services to taxonomists for standard genome sequencing and annotation.</title>
        <authorList>
            <consortium name="The Broad Institute Genomics Platform"/>
            <consortium name="The Broad Institute Genome Sequencing Center for Infectious Disease"/>
            <person name="Wu L."/>
            <person name="Ma J."/>
        </authorList>
    </citation>
    <scope>NUCLEOTIDE SEQUENCE [LARGE SCALE GENOMIC DNA]</scope>
    <source>
        <strain evidence="9">PCU 280</strain>
    </source>
</reference>
<keyword evidence="5 6" id="KW-0472">Membrane</keyword>
<name>A0ABW1V3T6_9BACL</name>
<keyword evidence="4 6" id="KW-1133">Transmembrane helix</keyword>